<reference evidence="2" key="1">
    <citation type="submission" date="2015-12" db="EMBL/GenBank/DDBJ databases">
        <title>De novo transcriptome assembly of four potential Pierce s Disease insect vectors from Arizona vineyards.</title>
        <authorList>
            <person name="Tassone E.E."/>
        </authorList>
    </citation>
    <scope>NUCLEOTIDE SEQUENCE</scope>
</reference>
<evidence type="ECO:0000313" key="2">
    <source>
        <dbReference type="EMBL" id="JAS17080.1"/>
    </source>
</evidence>
<dbReference type="Pfam" id="PF17906">
    <property type="entry name" value="HTH_48"/>
    <property type="match status" value="1"/>
</dbReference>
<gene>
    <name evidence="2" type="ORF">g.37046</name>
</gene>
<protein>
    <recommendedName>
        <fullName evidence="1">Mos1 transposase HTH domain-containing protein</fullName>
    </recommendedName>
</protein>
<accession>A0A1B6CUC7</accession>
<dbReference type="AlphaFoldDB" id="A0A1B6CUC7"/>
<dbReference type="PANTHER" id="PTHR46060:SF1">
    <property type="entry name" value="MARINER MOS1 TRANSPOSASE-LIKE PROTEIN"/>
    <property type="match status" value="1"/>
</dbReference>
<dbReference type="InterPro" id="IPR041426">
    <property type="entry name" value="Mos1_HTH"/>
</dbReference>
<dbReference type="PANTHER" id="PTHR46060">
    <property type="entry name" value="MARINER MOS1 TRANSPOSASE-LIKE PROTEIN"/>
    <property type="match status" value="1"/>
</dbReference>
<sequence length="158" mass="18129">MRCCLVRSRSAVVRFLLKDCLLLRFFSRASLSEQRAAVKFCFLLGKTAAETVVMMKTAYKDDALGKTQVYEWFFRFKNGDMSVEDKPRSGRPSTARTDDNVDKIRDLVCEDRRRTIEVLEVLSGISWSSVQRILTEDLGLTRVAAKFRKNSELKCAML</sequence>
<proteinExistence type="predicted"/>
<dbReference type="EMBL" id="GEDC01020218">
    <property type="protein sequence ID" value="JAS17080.1"/>
    <property type="molecule type" value="Transcribed_RNA"/>
</dbReference>
<feature type="domain" description="Mos1 transposase HTH" evidence="1">
    <location>
        <begin position="35"/>
        <end position="80"/>
    </location>
</feature>
<dbReference type="InterPro" id="IPR052709">
    <property type="entry name" value="Transposase-MT_Hybrid"/>
</dbReference>
<dbReference type="Gene3D" id="1.10.10.1450">
    <property type="match status" value="1"/>
</dbReference>
<evidence type="ECO:0000259" key="1">
    <source>
        <dbReference type="Pfam" id="PF17906"/>
    </source>
</evidence>
<name>A0A1B6CUC7_9HEMI</name>
<organism evidence="2">
    <name type="scientific">Clastoptera arizonana</name>
    <name type="common">Arizona spittle bug</name>
    <dbReference type="NCBI Taxonomy" id="38151"/>
    <lineage>
        <taxon>Eukaryota</taxon>
        <taxon>Metazoa</taxon>
        <taxon>Ecdysozoa</taxon>
        <taxon>Arthropoda</taxon>
        <taxon>Hexapoda</taxon>
        <taxon>Insecta</taxon>
        <taxon>Pterygota</taxon>
        <taxon>Neoptera</taxon>
        <taxon>Paraneoptera</taxon>
        <taxon>Hemiptera</taxon>
        <taxon>Auchenorrhyncha</taxon>
        <taxon>Cercopoidea</taxon>
        <taxon>Clastopteridae</taxon>
        <taxon>Clastoptera</taxon>
    </lineage>
</organism>